<evidence type="ECO:0000256" key="10">
    <source>
        <dbReference type="SAM" id="MobiDB-lite"/>
    </source>
</evidence>
<dbReference type="PANTHER" id="PTHR45884:SF2">
    <property type="entry name" value="N-ACETYLTRANSFERASE ECO"/>
    <property type="match status" value="1"/>
</dbReference>
<dbReference type="AlphaFoldDB" id="A0A8H7AKC4"/>
<feature type="compositionally biased region" description="Basic and acidic residues" evidence="10">
    <location>
        <begin position="312"/>
        <end position="329"/>
    </location>
</feature>
<comment type="similarity">
    <text evidence="2">Belongs to the acetyltransferase family. ECO subfamily.</text>
</comment>
<name>A0A8H7AKC4_9EURO</name>
<evidence type="ECO:0000313" key="13">
    <source>
        <dbReference type="EMBL" id="KAF7508552.1"/>
    </source>
</evidence>
<feature type="domain" description="N-acetyltransferase ESCO acetyl-transferase" evidence="12">
    <location>
        <begin position="337"/>
        <end position="406"/>
    </location>
</feature>
<accession>A0A8H7AKC4</accession>
<evidence type="ECO:0000259" key="12">
    <source>
        <dbReference type="Pfam" id="PF13880"/>
    </source>
</evidence>
<evidence type="ECO:0000256" key="9">
    <source>
        <dbReference type="ARBA" id="ARBA00023315"/>
    </source>
</evidence>
<evidence type="ECO:0008006" key="15">
    <source>
        <dbReference type="Google" id="ProtNLM"/>
    </source>
</evidence>
<comment type="caution">
    <text evidence="13">The sequence shown here is derived from an EMBL/GenBank/DDBJ whole genome shotgun (WGS) entry which is preliminary data.</text>
</comment>
<dbReference type="GO" id="GO:0007064">
    <property type="term" value="P:mitotic sister chromatid cohesion"/>
    <property type="evidence" value="ECO:0007669"/>
    <property type="project" value="TreeGrafter"/>
</dbReference>
<evidence type="ECO:0000256" key="4">
    <source>
        <dbReference type="ARBA" id="ARBA00022723"/>
    </source>
</evidence>
<reference evidence="13" key="1">
    <citation type="submission" date="2020-02" db="EMBL/GenBank/DDBJ databases">
        <authorList>
            <person name="Palmer J.M."/>
        </authorList>
    </citation>
    <scope>NUCLEOTIDE SEQUENCE</scope>
    <source>
        <strain evidence="13">EPUS1.4</strain>
        <tissue evidence="13">Thallus</tissue>
    </source>
</reference>
<dbReference type="InterPro" id="IPR016181">
    <property type="entry name" value="Acyl_CoA_acyltransferase"/>
</dbReference>
<keyword evidence="7" id="KW-0539">Nucleus</keyword>
<evidence type="ECO:0000256" key="7">
    <source>
        <dbReference type="ARBA" id="ARBA00023242"/>
    </source>
</evidence>
<dbReference type="OrthoDB" id="428854at2759"/>
<dbReference type="EMBL" id="JAACFV010000052">
    <property type="protein sequence ID" value="KAF7508552.1"/>
    <property type="molecule type" value="Genomic_DNA"/>
</dbReference>
<evidence type="ECO:0000256" key="3">
    <source>
        <dbReference type="ARBA" id="ARBA00022679"/>
    </source>
</evidence>
<proteinExistence type="inferred from homology"/>
<dbReference type="GO" id="GO:0005634">
    <property type="term" value="C:nucleus"/>
    <property type="evidence" value="ECO:0007669"/>
    <property type="project" value="UniProtKB-SubCell"/>
</dbReference>
<dbReference type="SUPFAM" id="SSF55729">
    <property type="entry name" value="Acyl-CoA N-acyltransferases (Nat)"/>
    <property type="match status" value="1"/>
</dbReference>
<organism evidence="13 14">
    <name type="scientific">Endocarpon pusillum</name>
    <dbReference type="NCBI Taxonomy" id="364733"/>
    <lineage>
        <taxon>Eukaryota</taxon>
        <taxon>Fungi</taxon>
        <taxon>Dikarya</taxon>
        <taxon>Ascomycota</taxon>
        <taxon>Pezizomycotina</taxon>
        <taxon>Eurotiomycetes</taxon>
        <taxon>Chaetothyriomycetidae</taxon>
        <taxon>Verrucariales</taxon>
        <taxon>Verrucariaceae</taxon>
        <taxon>Endocarpon</taxon>
    </lineage>
</organism>
<keyword evidence="3" id="KW-0808">Transferase</keyword>
<evidence type="ECO:0000256" key="1">
    <source>
        <dbReference type="ARBA" id="ARBA00004123"/>
    </source>
</evidence>
<feature type="region of interest" description="Disordered" evidence="10">
    <location>
        <begin position="65"/>
        <end position="107"/>
    </location>
</feature>
<dbReference type="Gene3D" id="3.40.630.30">
    <property type="match status" value="1"/>
</dbReference>
<feature type="compositionally biased region" description="Polar residues" evidence="10">
    <location>
        <begin position="65"/>
        <end position="79"/>
    </location>
</feature>
<dbReference type="PANTHER" id="PTHR45884">
    <property type="entry name" value="N-ACETYLTRANSFERASE ECO"/>
    <property type="match status" value="1"/>
</dbReference>
<evidence type="ECO:0000313" key="14">
    <source>
        <dbReference type="Proteomes" id="UP000606974"/>
    </source>
</evidence>
<keyword evidence="5" id="KW-0863">Zinc-finger</keyword>
<protein>
    <recommendedName>
        <fullName evidence="15">N-acetyltransferase ECO1</fullName>
    </recommendedName>
</protein>
<feature type="region of interest" description="Disordered" evidence="10">
    <location>
        <begin position="309"/>
        <end position="329"/>
    </location>
</feature>
<dbReference type="InterPro" id="IPR028009">
    <property type="entry name" value="ESCO_Acetyltransf_dom"/>
</dbReference>
<sequence>MPHAPYTVTNSFKGGLQMRTYSRNVRRTWDGDDFRLTKRQRVEANKITNENDDTLERAIRATSVAVSSSPSRKNSTVFSHESYDDEATVTPPSSPPPRLSPPATKARKPTFSFLKRKHDAIREKSEPLGEVINSSNRSSIPPKKQQTLHQMQLDLGGPSRKTCPECGMEYVLANEEDATLHRMFHNMNGEGVELGKTFMKSAMKWVYEVSHIEGSVVVVDRKISPPARKVVQKVLGTVNKELSAVDIDDAVLWSQRILNDKESGSEVKQSDSEKRNDHKSDRYKVFLHVKDGRCVGLCLAERITKAHRVKREKKEKDTGQTPKEVRSSSISIEKKTVPAVVGVSRIWTSKSFRRKGIANNLLECVMSHFIYGLEIEKDELAFSQPTESGAQLARAWYGEESGWLVYNET</sequence>
<dbReference type="GO" id="GO:0000785">
    <property type="term" value="C:chromatin"/>
    <property type="evidence" value="ECO:0007669"/>
    <property type="project" value="TreeGrafter"/>
</dbReference>
<feature type="domain" description="N-acetyltransferase ESCO zinc-finger" evidence="11">
    <location>
        <begin position="150"/>
        <end position="187"/>
    </location>
</feature>
<evidence type="ECO:0000256" key="6">
    <source>
        <dbReference type="ARBA" id="ARBA00022833"/>
    </source>
</evidence>
<gene>
    <name evidence="13" type="ORF">GJ744_009101</name>
</gene>
<evidence type="ECO:0000256" key="5">
    <source>
        <dbReference type="ARBA" id="ARBA00022771"/>
    </source>
</evidence>
<keyword evidence="8" id="KW-0131">Cell cycle</keyword>
<evidence type="ECO:0000256" key="2">
    <source>
        <dbReference type="ARBA" id="ARBA00005816"/>
    </source>
</evidence>
<dbReference type="InterPro" id="IPR028005">
    <property type="entry name" value="AcTrfase_ESCO_Znf_dom"/>
</dbReference>
<dbReference type="GO" id="GO:0008270">
    <property type="term" value="F:zinc ion binding"/>
    <property type="evidence" value="ECO:0007669"/>
    <property type="project" value="UniProtKB-KW"/>
</dbReference>
<keyword evidence="4" id="KW-0479">Metal-binding</keyword>
<dbReference type="Proteomes" id="UP000606974">
    <property type="component" value="Unassembled WGS sequence"/>
</dbReference>
<dbReference type="Pfam" id="PF13880">
    <property type="entry name" value="Acetyltransf_13"/>
    <property type="match status" value="1"/>
</dbReference>
<keyword evidence="14" id="KW-1185">Reference proteome</keyword>
<dbReference type="GO" id="GO:0061733">
    <property type="term" value="F:protein-lysine-acetyltransferase activity"/>
    <property type="evidence" value="ECO:0007669"/>
    <property type="project" value="TreeGrafter"/>
</dbReference>
<comment type="subcellular location">
    <subcellularLocation>
        <location evidence="1">Nucleus</location>
    </subcellularLocation>
</comment>
<evidence type="ECO:0000259" key="11">
    <source>
        <dbReference type="Pfam" id="PF13878"/>
    </source>
</evidence>
<evidence type="ECO:0000256" key="8">
    <source>
        <dbReference type="ARBA" id="ARBA00023306"/>
    </source>
</evidence>
<dbReference type="Pfam" id="PF13878">
    <property type="entry name" value="zf-C2H2_3"/>
    <property type="match status" value="1"/>
</dbReference>
<keyword evidence="6" id="KW-0862">Zinc</keyword>
<keyword evidence="9" id="KW-0012">Acyltransferase</keyword>